<feature type="signal peptide" evidence="1">
    <location>
        <begin position="1"/>
        <end position="23"/>
    </location>
</feature>
<dbReference type="PROSITE" id="PS51257">
    <property type="entry name" value="PROKAR_LIPOPROTEIN"/>
    <property type="match status" value="1"/>
</dbReference>
<reference evidence="2" key="2">
    <citation type="journal article" date="2021" name="PeerJ">
        <title>Extensive microbial diversity within the chicken gut microbiome revealed by metagenomics and culture.</title>
        <authorList>
            <person name="Gilroy R."/>
            <person name="Ravi A."/>
            <person name="Getino M."/>
            <person name="Pursley I."/>
            <person name="Horton D.L."/>
            <person name="Alikhan N.F."/>
            <person name="Baker D."/>
            <person name="Gharbi K."/>
            <person name="Hall N."/>
            <person name="Watson M."/>
            <person name="Adriaenssens E.M."/>
            <person name="Foster-Nyarko E."/>
            <person name="Jarju S."/>
            <person name="Secka A."/>
            <person name="Antonio M."/>
            <person name="Oren A."/>
            <person name="Chaudhuri R.R."/>
            <person name="La Ragione R."/>
            <person name="Hildebrand F."/>
            <person name="Pallen M.J."/>
        </authorList>
    </citation>
    <scope>NUCLEOTIDE SEQUENCE</scope>
    <source>
        <strain evidence="2">517</strain>
    </source>
</reference>
<accession>A0A940DIB9</accession>
<comment type="caution">
    <text evidence="2">The sequence shown here is derived from an EMBL/GenBank/DDBJ whole genome shotgun (WGS) entry which is preliminary data.</text>
</comment>
<protein>
    <submittedName>
        <fullName evidence="2">Uncharacterized protein</fullName>
    </submittedName>
</protein>
<feature type="chain" id="PRO_5037552411" evidence="1">
    <location>
        <begin position="24"/>
        <end position="274"/>
    </location>
</feature>
<gene>
    <name evidence="2" type="ORF">IAB16_03945</name>
</gene>
<name>A0A940DIB9_9FIRM</name>
<evidence type="ECO:0000313" key="3">
    <source>
        <dbReference type="Proteomes" id="UP000727857"/>
    </source>
</evidence>
<evidence type="ECO:0000313" key="2">
    <source>
        <dbReference type="EMBL" id="MBO8424148.1"/>
    </source>
</evidence>
<dbReference type="EMBL" id="JADINF010000100">
    <property type="protein sequence ID" value="MBO8424148.1"/>
    <property type="molecule type" value="Genomic_DNA"/>
</dbReference>
<organism evidence="2 3">
    <name type="scientific">Candidatus Stercoripulliclostridium pullicola</name>
    <dbReference type="NCBI Taxonomy" id="2840953"/>
    <lineage>
        <taxon>Bacteria</taxon>
        <taxon>Bacillati</taxon>
        <taxon>Bacillota</taxon>
        <taxon>Clostridia</taxon>
        <taxon>Eubacteriales</taxon>
        <taxon>Candidatus Stercoripulliclostridium</taxon>
    </lineage>
</organism>
<dbReference type="AlphaFoldDB" id="A0A940DIB9"/>
<proteinExistence type="predicted"/>
<evidence type="ECO:0000256" key="1">
    <source>
        <dbReference type="SAM" id="SignalP"/>
    </source>
</evidence>
<reference evidence="2" key="1">
    <citation type="submission" date="2020-10" db="EMBL/GenBank/DDBJ databases">
        <authorList>
            <person name="Gilroy R."/>
        </authorList>
    </citation>
    <scope>NUCLEOTIDE SEQUENCE</scope>
    <source>
        <strain evidence="2">517</strain>
    </source>
</reference>
<sequence length="274" mass="30597">MKRMILTLTLAAFVFLLCFGATACTVKIKDPSITDDKAELKSVEIKAENTTTHTVNGEQAQALFDLVRGFGELDKEALDIGISGYSSVETEYDYTFKISYTAGNFFRKEEGEFTYNVGERVIRTRENGESSVKYTENKLVCINGLVKRTAELSDAQLEIVRSVFESVNGTVMPSAFERAVAKAGELGYLVEEIPSENLLNVAVDVFGFLPIDAKDNLLKGYEVSEGNTTNYLFYTSDAEWTADLREHATFSYVGRICYVWPGRGYDEIRNTLMS</sequence>
<keyword evidence="1" id="KW-0732">Signal</keyword>
<dbReference type="Proteomes" id="UP000727857">
    <property type="component" value="Unassembled WGS sequence"/>
</dbReference>